<reference evidence="2 3" key="1">
    <citation type="journal article" date="2016" name="Genome Biol. Evol.">
        <title>Divergent and convergent evolution of fungal pathogenicity.</title>
        <authorList>
            <person name="Shang Y."/>
            <person name="Xiao G."/>
            <person name="Zheng P."/>
            <person name="Cen K."/>
            <person name="Zhan S."/>
            <person name="Wang C."/>
        </authorList>
    </citation>
    <scope>NUCLEOTIDE SEQUENCE [LARGE SCALE GENOMIC DNA]</scope>
    <source>
        <strain evidence="2 3">RCEF 1005</strain>
    </source>
</reference>
<dbReference type="AlphaFoldDB" id="A0A167W202"/>
<feature type="region of interest" description="Disordered" evidence="1">
    <location>
        <begin position="1"/>
        <end position="65"/>
    </location>
</feature>
<evidence type="ECO:0000313" key="2">
    <source>
        <dbReference type="EMBL" id="OAA63237.1"/>
    </source>
</evidence>
<evidence type="ECO:0000313" key="3">
    <source>
        <dbReference type="Proteomes" id="UP000076881"/>
    </source>
</evidence>
<feature type="compositionally biased region" description="Acidic residues" evidence="1">
    <location>
        <begin position="40"/>
        <end position="59"/>
    </location>
</feature>
<evidence type="ECO:0000256" key="1">
    <source>
        <dbReference type="SAM" id="MobiDB-lite"/>
    </source>
</evidence>
<feature type="compositionally biased region" description="Basic and acidic residues" evidence="1">
    <location>
        <begin position="24"/>
        <end position="34"/>
    </location>
</feature>
<accession>A0A167W202</accession>
<proteinExistence type="predicted"/>
<name>A0A167W202_CORDF</name>
<sequence length="110" mass="12000">MCIVMDHSDASPVAPHPPNTADIDNPRAEDEHPMPAEIIEISDDSDEDADESMPEDFDLGGENPDVVIDENKHYAPEHKHNTSCEANLASIIIRKKAGDVVRDPNNTSTA</sequence>
<gene>
    <name evidence="2" type="ORF">LEL_10702</name>
</gene>
<comment type="caution">
    <text evidence="2">The sequence shown here is derived from an EMBL/GenBank/DDBJ whole genome shotgun (WGS) entry which is preliminary data.</text>
</comment>
<protein>
    <submittedName>
        <fullName evidence="2">Uncharacterized protein</fullName>
    </submittedName>
</protein>
<organism evidence="2 3">
    <name type="scientific">Akanthomyces lecanii RCEF 1005</name>
    <dbReference type="NCBI Taxonomy" id="1081108"/>
    <lineage>
        <taxon>Eukaryota</taxon>
        <taxon>Fungi</taxon>
        <taxon>Dikarya</taxon>
        <taxon>Ascomycota</taxon>
        <taxon>Pezizomycotina</taxon>
        <taxon>Sordariomycetes</taxon>
        <taxon>Hypocreomycetidae</taxon>
        <taxon>Hypocreales</taxon>
        <taxon>Cordycipitaceae</taxon>
        <taxon>Akanthomyces</taxon>
        <taxon>Cordyceps confragosa</taxon>
    </lineage>
</organism>
<dbReference type="EMBL" id="AZHF01000016">
    <property type="protein sequence ID" value="OAA63237.1"/>
    <property type="molecule type" value="Genomic_DNA"/>
</dbReference>
<keyword evidence="3" id="KW-1185">Reference proteome</keyword>
<dbReference type="Proteomes" id="UP000076881">
    <property type="component" value="Unassembled WGS sequence"/>
</dbReference>